<protein>
    <submittedName>
        <fullName evidence="1">Uncharacterized protein</fullName>
    </submittedName>
</protein>
<dbReference type="EMBL" id="JARTLI010000022">
    <property type="protein sequence ID" value="MED5052498.1"/>
    <property type="molecule type" value="Genomic_DNA"/>
</dbReference>
<dbReference type="RefSeq" id="WP_328218684.1">
    <property type="nucleotide sequence ID" value="NZ_JARTLI010000022.1"/>
</dbReference>
<evidence type="ECO:0000313" key="2">
    <source>
        <dbReference type="Proteomes" id="UP001339962"/>
    </source>
</evidence>
<organism evidence="1 2">
    <name type="scientific">Anoxybacteroides rupiense</name>
    <dbReference type="NCBI Taxonomy" id="311460"/>
    <lineage>
        <taxon>Bacteria</taxon>
        <taxon>Bacillati</taxon>
        <taxon>Bacillota</taxon>
        <taxon>Bacilli</taxon>
        <taxon>Bacillales</taxon>
        <taxon>Anoxybacillaceae</taxon>
        <taxon>Anoxybacteroides</taxon>
    </lineage>
</organism>
<reference evidence="1 2" key="1">
    <citation type="submission" date="2023-03" db="EMBL/GenBank/DDBJ databases">
        <title>Bacillus Genome Sequencing.</title>
        <authorList>
            <person name="Dunlap C."/>
        </authorList>
    </citation>
    <scope>NUCLEOTIDE SEQUENCE [LARGE SCALE GENOMIC DNA]</scope>
    <source>
        <strain evidence="1 2">NRS-38</strain>
    </source>
</reference>
<accession>A0ABD5IXE3</accession>
<proteinExistence type="predicted"/>
<name>A0ABD5IXE3_9BACL</name>
<dbReference type="Proteomes" id="UP001339962">
    <property type="component" value="Unassembled WGS sequence"/>
</dbReference>
<dbReference type="AlphaFoldDB" id="A0ABD5IXE3"/>
<evidence type="ECO:0000313" key="1">
    <source>
        <dbReference type="EMBL" id="MED5052498.1"/>
    </source>
</evidence>
<comment type="caution">
    <text evidence="1">The sequence shown here is derived from an EMBL/GenBank/DDBJ whole genome shotgun (WGS) entry which is preliminary data.</text>
</comment>
<gene>
    <name evidence="1" type="ORF">P9850_11615</name>
</gene>
<sequence>MKHIKTFLLTQLDENPYVEFSTGINVNKLPFIVEEVTFDDTISFDDVSSVIQGKKLIIPYFSLSSLNKELKKYKCIIQKNMKIAVIEDFEFNLDIFYLLNEIEYTNVYFIADFFDEMEILLPKDRMEGITFNFNKLNQLIFIQFESKKMITFKY</sequence>